<dbReference type="InParanoid" id="K1PNW6"/>
<proteinExistence type="predicted"/>
<gene>
    <name evidence="1" type="ORF">CGI_10014619</name>
</gene>
<dbReference type="EMBL" id="JH816272">
    <property type="protein sequence ID" value="EKC18180.1"/>
    <property type="molecule type" value="Genomic_DNA"/>
</dbReference>
<dbReference type="PANTHER" id="PTHR31649">
    <property type="entry name" value="AGAP009604-PA"/>
    <property type="match status" value="1"/>
</dbReference>
<reference evidence="1" key="1">
    <citation type="journal article" date="2012" name="Nature">
        <title>The oyster genome reveals stress adaptation and complexity of shell formation.</title>
        <authorList>
            <person name="Zhang G."/>
            <person name="Fang X."/>
            <person name="Guo X."/>
            <person name="Li L."/>
            <person name="Luo R."/>
            <person name="Xu F."/>
            <person name="Yang P."/>
            <person name="Zhang L."/>
            <person name="Wang X."/>
            <person name="Qi H."/>
            <person name="Xiong Z."/>
            <person name="Que H."/>
            <person name="Xie Y."/>
            <person name="Holland P.W."/>
            <person name="Paps J."/>
            <person name="Zhu Y."/>
            <person name="Wu F."/>
            <person name="Chen Y."/>
            <person name="Wang J."/>
            <person name="Peng C."/>
            <person name="Meng J."/>
            <person name="Yang L."/>
            <person name="Liu J."/>
            <person name="Wen B."/>
            <person name="Zhang N."/>
            <person name="Huang Z."/>
            <person name="Zhu Q."/>
            <person name="Feng Y."/>
            <person name="Mount A."/>
            <person name="Hedgecock D."/>
            <person name="Xu Z."/>
            <person name="Liu Y."/>
            <person name="Domazet-Loso T."/>
            <person name="Du Y."/>
            <person name="Sun X."/>
            <person name="Zhang S."/>
            <person name="Liu B."/>
            <person name="Cheng P."/>
            <person name="Jiang X."/>
            <person name="Li J."/>
            <person name="Fan D."/>
            <person name="Wang W."/>
            <person name="Fu W."/>
            <person name="Wang T."/>
            <person name="Wang B."/>
            <person name="Zhang J."/>
            <person name="Peng Z."/>
            <person name="Li Y."/>
            <person name="Li N."/>
            <person name="Wang J."/>
            <person name="Chen M."/>
            <person name="He Y."/>
            <person name="Tan F."/>
            <person name="Song X."/>
            <person name="Zheng Q."/>
            <person name="Huang R."/>
            <person name="Yang H."/>
            <person name="Du X."/>
            <person name="Chen L."/>
            <person name="Yang M."/>
            <person name="Gaffney P.M."/>
            <person name="Wang S."/>
            <person name="Luo L."/>
            <person name="She Z."/>
            <person name="Ming Y."/>
            <person name="Huang W."/>
            <person name="Zhang S."/>
            <person name="Huang B."/>
            <person name="Zhang Y."/>
            <person name="Qu T."/>
            <person name="Ni P."/>
            <person name="Miao G."/>
            <person name="Wang J."/>
            <person name="Wang Q."/>
            <person name="Steinberg C.E."/>
            <person name="Wang H."/>
            <person name="Li N."/>
            <person name="Qian L."/>
            <person name="Zhang G."/>
            <person name="Li Y."/>
            <person name="Yang H."/>
            <person name="Liu X."/>
            <person name="Wang J."/>
            <person name="Yin Y."/>
            <person name="Wang J."/>
        </authorList>
    </citation>
    <scope>NUCLEOTIDE SEQUENCE [LARGE SCALE GENOMIC DNA]</scope>
    <source>
        <strain evidence="1">05x7-T-G4-1.051#20</strain>
    </source>
</reference>
<dbReference type="InterPro" id="IPR006616">
    <property type="entry name" value="DM9_repeat"/>
</dbReference>
<protein>
    <submittedName>
        <fullName evidence="1">Uncharacterized protein</fullName>
    </submittedName>
</protein>
<organism evidence="1">
    <name type="scientific">Magallana gigas</name>
    <name type="common">Pacific oyster</name>
    <name type="synonym">Crassostrea gigas</name>
    <dbReference type="NCBI Taxonomy" id="29159"/>
    <lineage>
        <taxon>Eukaryota</taxon>
        <taxon>Metazoa</taxon>
        <taxon>Spiralia</taxon>
        <taxon>Lophotrochozoa</taxon>
        <taxon>Mollusca</taxon>
        <taxon>Bivalvia</taxon>
        <taxon>Autobranchia</taxon>
        <taxon>Pteriomorphia</taxon>
        <taxon>Ostreida</taxon>
        <taxon>Ostreoidea</taxon>
        <taxon>Ostreidae</taxon>
        <taxon>Magallana</taxon>
    </lineage>
</organism>
<dbReference type="Pfam" id="PF11901">
    <property type="entry name" value="DM9"/>
    <property type="match status" value="1"/>
</dbReference>
<dbReference type="AlphaFoldDB" id="K1PNW6"/>
<name>K1PNW6_MAGGI</name>
<dbReference type="PANTHER" id="PTHR31649:SF1">
    <property type="entry name" value="FARNESOIC ACID O-METHYL TRANSFERASE DOMAIN-CONTAINING PROTEIN"/>
    <property type="match status" value="1"/>
</dbReference>
<sequence>MTQNFQTRGDTKWLPKIRGSNLFKYTNIKVWVSTSGGKIPDNAIRTGYEKDGKLLFIARAKMRGKWTSAKCGPYLPGAYIPYNCKEIIVKN</sequence>
<dbReference type="HOGENOM" id="CLU_2429201_0_0_1"/>
<evidence type="ECO:0000313" key="1">
    <source>
        <dbReference type="EMBL" id="EKC18180.1"/>
    </source>
</evidence>
<dbReference type="SMART" id="SM00696">
    <property type="entry name" value="DM9"/>
    <property type="match status" value="1"/>
</dbReference>
<accession>K1PNW6</accession>